<evidence type="ECO:0000313" key="2">
    <source>
        <dbReference type="EMBL" id="QLG74437.1"/>
    </source>
</evidence>
<dbReference type="Proteomes" id="UP000509704">
    <property type="component" value="Chromosome 7"/>
</dbReference>
<name>A0A7H9B774_ZYGMR</name>
<sequence length="298" mass="34939">MDYLRDKLQGDEKFRIDLSKNVTHPAFQYNRERCLPISQIFGHRGFFLFPSENSYDIFKNTKFNYGLLEPGGVGIPLFHIRKCYHLMSFSGRSPVFIIYKNIILHEKENVPFAKYNVIRKENGLVLYEVPYCEIYRRMGLLNKEYNLVFSFDGITTRQLLMIRRSYNRDLFTNINDTNLRWHVSYSPLKSDQFRLAILEDGAPSLLDDSETRRRKKSSDSSSGKRENRVIAHFTRRHKDYLPKIISKESNLIIGEWSDSPSYGISSIPWDTQALSCQALLIHYLEDEEEKRGSNQPAN</sequence>
<dbReference type="OrthoDB" id="4031722at2759"/>
<dbReference type="RefSeq" id="XP_037146162.1">
    <property type="nucleotide sequence ID" value="XM_037290267.1"/>
</dbReference>
<dbReference type="GeneID" id="59238220"/>
<dbReference type="KEGG" id="zmk:HG535_0G03200"/>
<dbReference type="AlphaFoldDB" id="A0A7H9B774"/>
<organism evidence="2 3">
    <name type="scientific">Zygotorulaspora mrakii</name>
    <name type="common">Zygosaccharomyces mrakii</name>
    <dbReference type="NCBI Taxonomy" id="42260"/>
    <lineage>
        <taxon>Eukaryota</taxon>
        <taxon>Fungi</taxon>
        <taxon>Dikarya</taxon>
        <taxon>Ascomycota</taxon>
        <taxon>Saccharomycotina</taxon>
        <taxon>Saccharomycetes</taxon>
        <taxon>Saccharomycetales</taxon>
        <taxon>Saccharomycetaceae</taxon>
        <taxon>Zygotorulaspora</taxon>
    </lineage>
</organism>
<evidence type="ECO:0000313" key="3">
    <source>
        <dbReference type="Proteomes" id="UP000509704"/>
    </source>
</evidence>
<proteinExistence type="predicted"/>
<reference evidence="2 3" key="1">
    <citation type="submission" date="2020-07" db="EMBL/GenBank/DDBJ databases">
        <title>The yeast mating-type switching endonuclease HO is a domesticated member of an unorthodox homing genetic element family.</title>
        <authorList>
            <person name="Coughlan A.Y."/>
            <person name="Lombardi L."/>
            <person name="Braun-Galleani S."/>
            <person name="Martos A.R."/>
            <person name="Galeote V."/>
            <person name="Bigey F."/>
            <person name="Dequin S."/>
            <person name="Byrne K.P."/>
            <person name="Wolfe K.H."/>
        </authorList>
    </citation>
    <scope>NUCLEOTIDE SEQUENCE [LARGE SCALE GENOMIC DNA]</scope>
    <source>
        <strain evidence="2 3">NRRL Y-6702</strain>
    </source>
</reference>
<evidence type="ECO:0000256" key="1">
    <source>
        <dbReference type="SAM" id="MobiDB-lite"/>
    </source>
</evidence>
<protein>
    <submittedName>
        <fullName evidence="2">Uncharacterized protein</fullName>
    </submittedName>
</protein>
<accession>A0A7H9B774</accession>
<gene>
    <name evidence="2" type="ORF">HG535_0G03200</name>
</gene>
<dbReference type="EMBL" id="CP058610">
    <property type="protein sequence ID" value="QLG74437.1"/>
    <property type="molecule type" value="Genomic_DNA"/>
</dbReference>
<feature type="region of interest" description="Disordered" evidence="1">
    <location>
        <begin position="208"/>
        <end position="228"/>
    </location>
</feature>
<keyword evidence="3" id="KW-1185">Reference proteome</keyword>